<gene>
    <name evidence="2" type="ORF">G2W53_017507</name>
</gene>
<dbReference type="InterPro" id="IPR012337">
    <property type="entry name" value="RNaseH-like_sf"/>
</dbReference>
<dbReference type="SUPFAM" id="SSF53098">
    <property type="entry name" value="Ribonuclease H-like"/>
    <property type="match status" value="1"/>
</dbReference>
<dbReference type="PANTHER" id="PTHR47723">
    <property type="entry name" value="OS05G0353850 PROTEIN"/>
    <property type="match status" value="1"/>
</dbReference>
<proteinExistence type="predicted"/>
<dbReference type="InterPro" id="IPR002156">
    <property type="entry name" value="RNaseH_domain"/>
</dbReference>
<protein>
    <submittedName>
        <fullName evidence="2">Ribonuclease H</fullName>
    </submittedName>
</protein>
<evidence type="ECO:0000259" key="1">
    <source>
        <dbReference type="Pfam" id="PF13456"/>
    </source>
</evidence>
<dbReference type="PANTHER" id="PTHR47723:SF19">
    <property type="entry name" value="POLYNUCLEOTIDYL TRANSFERASE, RIBONUCLEASE H-LIKE SUPERFAMILY PROTEIN"/>
    <property type="match status" value="1"/>
</dbReference>
<dbReference type="GO" id="GO:0003676">
    <property type="term" value="F:nucleic acid binding"/>
    <property type="evidence" value="ECO:0007669"/>
    <property type="project" value="InterPro"/>
</dbReference>
<dbReference type="Pfam" id="PF13456">
    <property type="entry name" value="RVT_3"/>
    <property type="match status" value="1"/>
</dbReference>
<dbReference type="GO" id="GO:0004523">
    <property type="term" value="F:RNA-DNA hybrid ribonuclease activity"/>
    <property type="evidence" value="ECO:0007669"/>
    <property type="project" value="InterPro"/>
</dbReference>
<dbReference type="AlphaFoldDB" id="A0A834TQ47"/>
<dbReference type="InterPro" id="IPR053151">
    <property type="entry name" value="RNase_H-like"/>
</dbReference>
<feature type="domain" description="RNase H type-1" evidence="1">
    <location>
        <begin position="80"/>
        <end position="200"/>
    </location>
</feature>
<accession>A0A834TQ47</accession>
<organism evidence="2 3">
    <name type="scientific">Senna tora</name>
    <dbReference type="NCBI Taxonomy" id="362788"/>
    <lineage>
        <taxon>Eukaryota</taxon>
        <taxon>Viridiplantae</taxon>
        <taxon>Streptophyta</taxon>
        <taxon>Embryophyta</taxon>
        <taxon>Tracheophyta</taxon>
        <taxon>Spermatophyta</taxon>
        <taxon>Magnoliopsida</taxon>
        <taxon>eudicotyledons</taxon>
        <taxon>Gunneridae</taxon>
        <taxon>Pentapetalae</taxon>
        <taxon>rosids</taxon>
        <taxon>fabids</taxon>
        <taxon>Fabales</taxon>
        <taxon>Fabaceae</taxon>
        <taxon>Caesalpinioideae</taxon>
        <taxon>Cassia clade</taxon>
        <taxon>Senna</taxon>
    </lineage>
</organism>
<dbReference type="InterPro" id="IPR036397">
    <property type="entry name" value="RNaseH_sf"/>
</dbReference>
<reference evidence="2" key="1">
    <citation type="submission" date="2020-09" db="EMBL/GenBank/DDBJ databases">
        <title>Genome-Enabled Discovery of Anthraquinone Biosynthesis in Senna tora.</title>
        <authorList>
            <person name="Kang S.-H."/>
            <person name="Pandey R.P."/>
            <person name="Lee C.-M."/>
            <person name="Sim J.-S."/>
            <person name="Jeong J.-T."/>
            <person name="Choi B.-S."/>
            <person name="Jung M."/>
            <person name="Ginzburg D."/>
            <person name="Zhao K."/>
            <person name="Won S.Y."/>
            <person name="Oh T.-J."/>
            <person name="Yu Y."/>
            <person name="Kim N.-H."/>
            <person name="Lee O.R."/>
            <person name="Lee T.-H."/>
            <person name="Bashyal P."/>
            <person name="Kim T.-S."/>
            <person name="Lee W.-H."/>
            <person name="Kawkins C."/>
            <person name="Kim C.-K."/>
            <person name="Kim J.S."/>
            <person name="Ahn B.O."/>
            <person name="Rhee S.Y."/>
            <person name="Sohng J.K."/>
        </authorList>
    </citation>
    <scope>NUCLEOTIDE SEQUENCE</scope>
    <source>
        <tissue evidence="2">Leaf</tissue>
    </source>
</reference>
<dbReference type="InterPro" id="IPR044730">
    <property type="entry name" value="RNase_H-like_dom_plant"/>
</dbReference>
<dbReference type="OrthoDB" id="1391789at2759"/>
<evidence type="ECO:0000313" key="3">
    <source>
        <dbReference type="Proteomes" id="UP000634136"/>
    </source>
</evidence>
<dbReference type="CDD" id="cd06222">
    <property type="entry name" value="RNase_H_like"/>
    <property type="match status" value="1"/>
</dbReference>
<comment type="caution">
    <text evidence="2">The sequence shown here is derived from an EMBL/GenBank/DDBJ whole genome shotgun (WGS) entry which is preliminary data.</text>
</comment>
<dbReference type="EMBL" id="JAAIUW010000006">
    <property type="protein sequence ID" value="KAF7826343.1"/>
    <property type="molecule type" value="Genomic_DNA"/>
</dbReference>
<evidence type="ECO:0000313" key="2">
    <source>
        <dbReference type="EMBL" id="KAF7826343.1"/>
    </source>
</evidence>
<sequence>MPSSIQVRELYFIYSHWNSGLAGTLKEKCVLQMYLGVSYSRRPAITSGNGEIKPTRRGRIAENQLESKWRKPSIPWVKANSDGAVCKRTGLAGCGGILRDHEGVWISGFMANIGNSSVLNAELWGILYSLKVAWDKGYQKVEVECDASMAIKAILEPECSTSVNHPTVCSIKAMLERDWEVRIKPIKRAINTCADRLAKESLSHTLGFALLDTAPQWLYKEIAKDMGLSCESCDPGG</sequence>
<keyword evidence="3" id="KW-1185">Reference proteome</keyword>
<name>A0A834TQ47_9FABA</name>
<dbReference type="Proteomes" id="UP000634136">
    <property type="component" value="Unassembled WGS sequence"/>
</dbReference>
<dbReference type="Gene3D" id="3.30.420.10">
    <property type="entry name" value="Ribonuclease H-like superfamily/Ribonuclease H"/>
    <property type="match status" value="1"/>
</dbReference>